<evidence type="ECO:0000256" key="10">
    <source>
        <dbReference type="SAM" id="Phobius"/>
    </source>
</evidence>
<comment type="function">
    <text evidence="8">Involved in cellular auxin homeostasis by regulating auxin metabolism. Regulates intracellular auxin accumulation at the endoplasmic reticulum and thus auxin availability for nuclear auxin signaling.</text>
</comment>
<name>A0A9Q1R831_9SOLA</name>
<evidence type="ECO:0000256" key="8">
    <source>
        <dbReference type="ARBA" id="ARBA00025100"/>
    </source>
</evidence>
<feature type="transmembrane region" description="Helical" evidence="10">
    <location>
        <begin position="106"/>
        <end position="127"/>
    </location>
</feature>
<evidence type="ECO:0008006" key="13">
    <source>
        <dbReference type="Google" id="ProtNLM"/>
    </source>
</evidence>
<feature type="transmembrane region" description="Helical" evidence="10">
    <location>
        <begin position="73"/>
        <end position="94"/>
    </location>
</feature>
<keyword evidence="2" id="KW-0813">Transport</keyword>
<evidence type="ECO:0000256" key="2">
    <source>
        <dbReference type="ARBA" id="ARBA00022448"/>
    </source>
</evidence>
<sequence>MAFVDLFVVALVPVLKTLIITAVGLFLALERVNLLGSTARHHLNNLVFYIFSPALVASSLAETVTSSNIISLWFMPVNILLTFIIGSALGWILVKITRTPIELHGLVISCCAAGNLGNLLLIIIPAVCEEKNSPFGDTVTCSTNGKAYASLSMAIGAVYIWTYIYNIIRASGTQHNTSTVDIENFGEVPELLSESCTKVLPPKDSVQSGMDHEAQLAVPLIGYETTDDQGHVKKIKQHIKIWTQRINFKMLFAPSTIATIVGILIGVSSLLRKLMIGNEAPLYVIDSSASMVGEAAIPAMTLIVGANLLRGLKKSAVGMWVVIGIQVIRYVALPLSGICVVKAAQHFGLVGSDSLYQFVLLLQYALPSAMTIGTITQLFEVGESECSVIMLWNYALASIALTLWTTYYMWILS</sequence>
<gene>
    <name evidence="11" type="ORF">K7X08_017323</name>
</gene>
<feature type="transmembrane region" description="Helical" evidence="10">
    <location>
        <begin position="291"/>
        <end position="309"/>
    </location>
</feature>
<comment type="similarity">
    <text evidence="9">Belongs to the auxin efflux carrier (TC 2.A.69.2) family.</text>
</comment>
<evidence type="ECO:0000256" key="7">
    <source>
        <dbReference type="ARBA" id="ARBA00023294"/>
    </source>
</evidence>
<dbReference type="Proteomes" id="UP001152561">
    <property type="component" value="Unassembled WGS sequence"/>
</dbReference>
<dbReference type="AlphaFoldDB" id="A0A9Q1R831"/>
<protein>
    <recommendedName>
        <fullName evidence="13">Protein PIN-LIKES 3-like</fullName>
    </recommendedName>
</protein>
<feature type="transmembrane region" description="Helical" evidence="10">
    <location>
        <begin position="147"/>
        <end position="168"/>
    </location>
</feature>
<evidence type="ECO:0000256" key="5">
    <source>
        <dbReference type="ARBA" id="ARBA00022989"/>
    </source>
</evidence>
<evidence type="ECO:0000256" key="3">
    <source>
        <dbReference type="ARBA" id="ARBA00022692"/>
    </source>
</evidence>
<accession>A0A9Q1R831</accession>
<feature type="transmembrane region" description="Helical" evidence="10">
    <location>
        <begin position="355"/>
        <end position="379"/>
    </location>
</feature>
<feature type="transmembrane region" description="Helical" evidence="10">
    <location>
        <begin position="250"/>
        <end position="271"/>
    </location>
</feature>
<evidence type="ECO:0000256" key="9">
    <source>
        <dbReference type="ARBA" id="ARBA00025752"/>
    </source>
</evidence>
<evidence type="ECO:0000256" key="6">
    <source>
        <dbReference type="ARBA" id="ARBA00023136"/>
    </source>
</evidence>
<dbReference type="GO" id="GO:0009734">
    <property type="term" value="P:auxin-activated signaling pathway"/>
    <property type="evidence" value="ECO:0007669"/>
    <property type="project" value="UniProtKB-KW"/>
</dbReference>
<keyword evidence="3 10" id="KW-0812">Transmembrane</keyword>
<dbReference type="InterPro" id="IPR045033">
    <property type="entry name" value="PILS1/3/4/5/7"/>
</dbReference>
<feature type="transmembrane region" description="Helical" evidence="10">
    <location>
        <begin position="6"/>
        <end position="29"/>
    </location>
</feature>
<organism evidence="11 12">
    <name type="scientific">Anisodus acutangulus</name>
    <dbReference type="NCBI Taxonomy" id="402998"/>
    <lineage>
        <taxon>Eukaryota</taxon>
        <taxon>Viridiplantae</taxon>
        <taxon>Streptophyta</taxon>
        <taxon>Embryophyta</taxon>
        <taxon>Tracheophyta</taxon>
        <taxon>Spermatophyta</taxon>
        <taxon>Magnoliopsida</taxon>
        <taxon>eudicotyledons</taxon>
        <taxon>Gunneridae</taxon>
        <taxon>Pentapetalae</taxon>
        <taxon>asterids</taxon>
        <taxon>lamiids</taxon>
        <taxon>Solanales</taxon>
        <taxon>Solanaceae</taxon>
        <taxon>Solanoideae</taxon>
        <taxon>Hyoscyameae</taxon>
        <taxon>Anisodus</taxon>
    </lineage>
</organism>
<dbReference type="PANTHER" id="PTHR31651:SF6">
    <property type="entry name" value="PROTEIN PIN-LIKES 1-LIKE"/>
    <property type="match status" value="1"/>
</dbReference>
<keyword evidence="7" id="KW-0927">Auxin signaling pathway</keyword>
<evidence type="ECO:0000313" key="12">
    <source>
        <dbReference type="Proteomes" id="UP001152561"/>
    </source>
</evidence>
<dbReference type="EMBL" id="JAJAGQ010000013">
    <property type="protein sequence ID" value="KAJ8544740.1"/>
    <property type="molecule type" value="Genomic_DNA"/>
</dbReference>
<dbReference type="InterPro" id="IPR004776">
    <property type="entry name" value="Mem_transp_PIN-like"/>
</dbReference>
<dbReference type="PANTHER" id="PTHR31651">
    <property type="match status" value="1"/>
</dbReference>
<dbReference type="OrthoDB" id="191139at2759"/>
<feature type="transmembrane region" description="Helical" evidence="10">
    <location>
        <begin position="41"/>
        <end position="61"/>
    </location>
</feature>
<dbReference type="GO" id="GO:0080162">
    <property type="term" value="P:endoplasmic reticulum to cytosol auxin transport"/>
    <property type="evidence" value="ECO:0007669"/>
    <property type="project" value="InterPro"/>
</dbReference>
<reference evidence="12" key="1">
    <citation type="journal article" date="2023" name="Proc. Natl. Acad. Sci. U.S.A.">
        <title>Genomic and structural basis for evolution of tropane alkaloid biosynthesis.</title>
        <authorList>
            <person name="Wanga Y.-J."/>
            <person name="Taina T."/>
            <person name="Yua J.-Y."/>
            <person name="Lia J."/>
            <person name="Xua B."/>
            <person name="Chenc J."/>
            <person name="D'Auriad J.C."/>
            <person name="Huanga J.-P."/>
            <person name="Huanga S.-X."/>
        </authorList>
    </citation>
    <scope>NUCLEOTIDE SEQUENCE [LARGE SCALE GENOMIC DNA]</scope>
    <source>
        <strain evidence="12">cv. KIB-2019</strain>
    </source>
</reference>
<comment type="subcellular location">
    <subcellularLocation>
        <location evidence="1">Endoplasmic reticulum membrane</location>
        <topology evidence="1">Multi-pass membrane protein</topology>
    </subcellularLocation>
</comment>
<dbReference type="GO" id="GO:0005789">
    <property type="term" value="C:endoplasmic reticulum membrane"/>
    <property type="evidence" value="ECO:0007669"/>
    <property type="project" value="UniProtKB-SubCell"/>
</dbReference>
<keyword evidence="4" id="KW-0256">Endoplasmic reticulum</keyword>
<feature type="transmembrane region" description="Helical" evidence="10">
    <location>
        <begin position="391"/>
        <end position="411"/>
    </location>
</feature>
<comment type="caution">
    <text evidence="11">The sequence shown here is derived from an EMBL/GenBank/DDBJ whole genome shotgun (WGS) entry which is preliminary data.</text>
</comment>
<keyword evidence="5 10" id="KW-1133">Transmembrane helix</keyword>
<evidence type="ECO:0000313" key="11">
    <source>
        <dbReference type="EMBL" id="KAJ8544740.1"/>
    </source>
</evidence>
<proteinExistence type="inferred from homology"/>
<feature type="transmembrane region" description="Helical" evidence="10">
    <location>
        <begin position="316"/>
        <end position="335"/>
    </location>
</feature>
<keyword evidence="12" id="KW-1185">Reference proteome</keyword>
<dbReference type="Pfam" id="PF03547">
    <property type="entry name" value="Mem_trans"/>
    <property type="match status" value="1"/>
</dbReference>
<keyword evidence="6 10" id="KW-0472">Membrane</keyword>
<evidence type="ECO:0000256" key="4">
    <source>
        <dbReference type="ARBA" id="ARBA00022824"/>
    </source>
</evidence>
<evidence type="ECO:0000256" key="1">
    <source>
        <dbReference type="ARBA" id="ARBA00004477"/>
    </source>
</evidence>